<name>A0ABU7V110_9GAMM</name>
<dbReference type="EMBL" id="JAZHBO010000002">
    <property type="protein sequence ID" value="MEF2156459.1"/>
    <property type="molecule type" value="Genomic_DNA"/>
</dbReference>
<dbReference type="RefSeq" id="WP_331704251.1">
    <property type="nucleotide sequence ID" value="NZ_JAZHBO010000002.1"/>
</dbReference>
<reference evidence="6 7" key="1">
    <citation type="submission" date="2024-01" db="EMBL/GenBank/DDBJ databases">
        <title>Novel species of the genus Luteimonas isolated from rivers.</title>
        <authorList>
            <person name="Lu H."/>
        </authorList>
    </citation>
    <scope>NUCLEOTIDE SEQUENCE [LARGE SCALE GENOMIC DNA]</scope>
    <source>
        <strain evidence="6 7">FXH3W</strain>
    </source>
</reference>
<evidence type="ECO:0000313" key="6">
    <source>
        <dbReference type="EMBL" id="MEF2156459.1"/>
    </source>
</evidence>
<dbReference type="Pfam" id="PF05101">
    <property type="entry name" value="VirB3"/>
    <property type="match status" value="1"/>
</dbReference>
<evidence type="ECO:0000256" key="3">
    <source>
        <dbReference type="ARBA" id="ARBA00022989"/>
    </source>
</evidence>
<keyword evidence="7" id="KW-1185">Reference proteome</keyword>
<accession>A0ABU7V110</accession>
<protein>
    <submittedName>
        <fullName evidence="6">VirB3 family type IV secretion system protein</fullName>
    </submittedName>
</protein>
<evidence type="ECO:0000256" key="1">
    <source>
        <dbReference type="ARBA" id="ARBA00004370"/>
    </source>
</evidence>
<dbReference type="Proteomes" id="UP001356170">
    <property type="component" value="Unassembled WGS sequence"/>
</dbReference>
<proteinExistence type="predicted"/>
<evidence type="ECO:0000256" key="5">
    <source>
        <dbReference type="SAM" id="Phobius"/>
    </source>
</evidence>
<keyword evidence="2 5" id="KW-0812">Transmembrane</keyword>
<keyword evidence="4 5" id="KW-0472">Membrane</keyword>
<evidence type="ECO:0000313" key="7">
    <source>
        <dbReference type="Proteomes" id="UP001356170"/>
    </source>
</evidence>
<dbReference type="InterPro" id="IPR007792">
    <property type="entry name" value="T4SS_VirB3/TrbD/AvhB"/>
</dbReference>
<evidence type="ECO:0000256" key="4">
    <source>
        <dbReference type="ARBA" id="ARBA00023136"/>
    </source>
</evidence>
<comment type="caution">
    <text evidence="6">The sequence shown here is derived from an EMBL/GenBank/DDBJ whole genome shotgun (WGS) entry which is preliminary data.</text>
</comment>
<organism evidence="6 7">
    <name type="scientific">Aquilutibacter rugosus</name>
    <dbReference type="NCBI Taxonomy" id="3115820"/>
    <lineage>
        <taxon>Bacteria</taxon>
        <taxon>Pseudomonadati</taxon>
        <taxon>Pseudomonadota</taxon>
        <taxon>Gammaproteobacteria</taxon>
        <taxon>Lysobacterales</taxon>
        <taxon>Lysobacteraceae</taxon>
        <taxon>Aquilutibacter</taxon>
    </lineage>
</organism>
<evidence type="ECO:0000256" key="2">
    <source>
        <dbReference type="ARBA" id="ARBA00022692"/>
    </source>
</evidence>
<comment type="subcellular location">
    <subcellularLocation>
        <location evidence="1">Membrane</location>
    </subcellularLocation>
</comment>
<sequence length="100" mass="10862">MQTDPLFKGCVRKPLIWGVPLISALIVMGSGALVGVTVSIPLGLCAVPVLAALRIACAHDEAVLDTLQLGRQLSWQFRRSDRLASRQWLLSATILEVRRG</sequence>
<feature type="transmembrane region" description="Helical" evidence="5">
    <location>
        <begin position="21"/>
        <end position="44"/>
    </location>
</feature>
<keyword evidence="3 5" id="KW-1133">Transmembrane helix</keyword>
<gene>
    <name evidence="6" type="ORF">V3390_09525</name>
</gene>